<organism evidence="2 3">
    <name type="scientific">Echinimonas agarilytica</name>
    <dbReference type="NCBI Taxonomy" id="1215918"/>
    <lineage>
        <taxon>Bacteria</taxon>
        <taxon>Pseudomonadati</taxon>
        <taxon>Pseudomonadota</taxon>
        <taxon>Gammaproteobacteria</taxon>
        <taxon>Alteromonadales</taxon>
        <taxon>Echinimonadaceae</taxon>
        <taxon>Echinimonas</taxon>
    </lineage>
</organism>
<feature type="domain" description="Co-chaperone DjlA N-terminal" evidence="1">
    <location>
        <begin position="28"/>
        <end position="140"/>
    </location>
</feature>
<dbReference type="Pfam" id="PF05099">
    <property type="entry name" value="TerB"/>
    <property type="match status" value="1"/>
</dbReference>
<dbReference type="SUPFAM" id="SSF158682">
    <property type="entry name" value="TerB-like"/>
    <property type="match status" value="1"/>
</dbReference>
<gene>
    <name evidence="2" type="ORF">NAF29_16255</name>
</gene>
<dbReference type="InterPro" id="IPR007791">
    <property type="entry name" value="DjlA_N"/>
</dbReference>
<dbReference type="Proteomes" id="UP001165393">
    <property type="component" value="Unassembled WGS sequence"/>
</dbReference>
<dbReference type="EMBL" id="JAMQGP010000009">
    <property type="protein sequence ID" value="MCM2681201.1"/>
    <property type="molecule type" value="Genomic_DNA"/>
</dbReference>
<sequence>MLNKLSGFFESLTESNTAANDTAIDQPLAIAALLVEVATSDGNTDPREINIITSLMQKLFDVGADEVNQLVKRAQTSSENATCMHQFTSVIKQAPLELRHQVVLALWKVSYADGQLDPYEEATIRKVSDLLYVSHSDFVKNKLDAQAIMGIA</sequence>
<proteinExistence type="predicted"/>
<evidence type="ECO:0000259" key="1">
    <source>
        <dbReference type="Pfam" id="PF05099"/>
    </source>
</evidence>
<dbReference type="AlphaFoldDB" id="A0AA41WB97"/>
<reference evidence="2 3" key="1">
    <citation type="journal article" date="2013" name="Antonie Van Leeuwenhoek">
        <title>Echinimonas agarilytica gen. nov., sp. nov., a new gammaproteobacterium isolated from the sea urchin Strongylocentrotus intermedius.</title>
        <authorList>
            <person name="Nedashkovskaya O.I."/>
            <person name="Stenkova A.M."/>
            <person name="Zhukova N.V."/>
            <person name="Van Trappen S."/>
            <person name="Lee J.S."/>
            <person name="Kim S.B."/>
        </authorList>
    </citation>
    <scope>NUCLEOTIDE SEQUENCE [LARGE SCALE GENOMIC DNA]</scope>
    <source>
        <strain evidence="2 3">KMM 6351</strain>
    </source>
</reference>
<dbReference type="CDD" id="cd07313">
    <property type="entry name" value="terB_like_2"/>
    <property type="match status" value="1"/>
</dbReference>
<dbReference type="RefSeq" id="WP_251262685.1">
    <property type="nucleotide sequence ID" value="NZ_JAMQGP010000009.1"/>
</dbReference>
<evidence type="ECO:0000313" key="3">
    <source>
        <dbReference type="Proteomes" id="UP001165393"/>
    </source>
</evidence>
<evidence type="ECO:0000313" key="2">
    <source>
        <dbReference type="EMBL" id="MCM2681201.1"/>
    </source>
</evidence>
<protein>
    <submittedName>
        <fullName evidence="2">TerB family tellurite resistance protein</fullName>
    </submittedName>
</protein>
<name>A0AA41WB97_9GAMM</name>
<keyword evidence="3" id="KW-1185">Reference proteome</keyword>
<dbReference type="InterPro" id="IPR029024">
    <property type="entry name" value="TerB-like"/>
</dbReference>
<comment type="caution">
    <text evidence="2">The sequence shown here is derived from an EMBL/GenBank/DDBJ whole genome shotgun (WGS) entry which is preliminary data.</text>
</comment>
<dbReference type="Gene3D" id="1.10.3680.10">
    <property type="entry name" value="TerB-like"/>
    <property type="match status" value="1"/>
</dbReference>
<accession>A0AA41WB97</accession>